<evidence type="ECO:0000313" key="7">
    <source>
        <dbReference type="Proteomes" id="UP001162131"/>
    </source>
</evidence>
<feature type="active site" description="Proton donor/acceptor" evidence="3">
    <location>
        <position position="493"/>
    </location>
</feature>
<dbReference type="Pfam" id="PF00246">
    <property type="entry name" value="Peptidase_M14"/>
    <property type="match status" value="1"/>
</dbReference>
<comment type="caution">
    <text evidence="6">The sequence shown here is derived from an EMBL/GenBank/DDBJ whole genome shotgun (WGS) entry which is preliminary data.</text>
</comment>
<dbReference type="InterPro" id="IPR000834">
    <property type="entry name" value="Peptidase_M14"/>
</dbReference>
<dbReference type="Proteomes" id="UP001162131">
    <property type="component" value="Unassembled WGS sequence"/>
</dbReference>
<dbReference type="GO" id="GO:0004181">
    <property type="term" value="F:metallocarboxypeptidase activity"/>
    <property type="evidence" value="ECO:0007669"/>
    <property type="project" value="InterPro"/>
</dbReference>
<dbReference type="GO" id="GO:0008270">
    <property type="term" value="F:zinc ion binding"/>
    <property type="evidence" value="ECO:0007669"/>
    <property type="project" value="InterPro"/>
</dbReference>
<evidence type="ECO:0000259" key="5">
    <source>
        <dbReference type="PROSITE" id="PS52035"/>
    </source>
</evidence>
<sequence length="803" mass="93200">MSYYESSLPLATPLASKGYSLESDMIMGWRPKFLKDPIPLYFDLELPVCNEPGQKLQQIYQGWQPSDSFKVHSKLTNNSTDTYPFDFSEPSIRAHEYLSKRNKSETPVDTGMIKDIPEGSLIFDSVFEGGNLDQVYMVNENEYDLYMRPDTNTLGHMHWFYFSVMGIAKPRRVRFNIVNFSRNSPLYRHGLRPRVFSIERVRNSRSKGWEYGGENLCFSSSKINKCFGSTPKKPYNQLTFDYDFEYPNDKVWFATTVPYTLTRLTKFLNTLTTDSNSYETSNISLSVLCKSLSLIDIPILTITNPKVDDQFKKFIVVTGRIHPSETVGSWTVEGFLRFICSKHIEAAKLRNRFIFKVIPMTNPDGVILGNSRTDFNGHDQNRCFTCPSQKLHPNICSLKELIKELTRESPRKVFMYIDMHGHFCRKGAFMYGPYYPLHNPLYLKCRVIPKLLSERDCIFRFHSSRFVKEKAKKRTARVVISTEFNVINSYTLETSYFGYLDEHRETVAFEIHNLLGLGENVARTILEYHTLLKTEQKLKLYRAQHRRSQKSRQLSTVQTEVNEITAIELHDEDIVQHIHDNSPISYPKQITLINNSVPKDYIFPLTFNKDHHTKRNLEDIISVIKMECNEEEEESDTNESDSEDSEDERSESPNEKTNNLPFIETLRPRESSESPPKLFKLNLEKMSRERSIFSRNENFVQKSNSDRNSNGNKSTENFKDSFNIQAAPNSPTKIDEINRESFLPKIAPTSPLKRQENAKNTNSIVKRRKFLSLTPALREKIMVIKSRMKKRGLVPTKAETTIM</sequence>
<dbReference type="SUPFAM" id="SSF53187">
    <property type="entry name" value="Zn-dependent exopeptidases"/>
    <property type="match status" value="1"/>
</dbReference>
<dbReference type="GO" id="GO:0006508">
    <property type="term" value="P:proteolysis"/>
    <property type="evidence" value="ECO:0007669"/>
    <property type="project" value="InterPro"/>
</dbReference>
<feature type="region of interest" description="Disordered" evidence="4">
    <location>
        <begin position="629"/>
        <end position="677"/>
    </location>
</feature>
<dbReference type="AlphaFoldDB" id="A0AAU9JS82"/>
<feature type="compositionally biased region" description="Acidic residues" evidence="4">
    <location>
        <begin position="629"/>
        <end position="649"/>
    </location>
</feature>
<reference evidence="6" key="1">
    <citation type="submission" date="2021-09" db="EMBL/GenBank/DDBJ databases">
        <authorList>
            <consortium name="AG Swart"/>
            <person name="Singh M."/>
            <person name="Singh A."/>
            <person name="Seah K."/>
            <person name="Emmerich C."/>
        </authorList>
    </citation>
    <scope>NUCLEOTIDE SEQUENCE</scope>
    <source>
        <strain evidence="6">ATCC30299</strain>
    </source>
</reference>
<evidence type="ECO:0000256" key="1">
    <source>
        <dbReference type="ARBA" id="ARBA00001947"/>
    </source>
</evidence>
<keyword evidence="7" id="KW-1185">Reference proteome</keyword>
<dbReference type="InterPro" id="IPR050821">
    <property type="entry name" value="Cytosolic_carboxypeptidase"/>
</dbReference>
<evidence type="ECO:0000313" key="6">
    <source>
        <dbReference type="EMBL" id="CAG9329220.1"/>
    </source>
</evidence>
<dbReference type="EMBL" id="CAJZBQ010000047">
    <property type="protein sequence ID" value="CAG9329220.1"/>
    <property type="molecule type" value="Genomic_DNA"/>
</dbReference>
<dbReference type="Pfam" id="PF18027">
    <property type="entry name" value="Pepdidase_M14_N"/>
    <property type="match status" value="1"/>
</dbReference>
<organism evidence="6 7">
    <name type="scientific">Blepharisma stoltei</name>
    <dbReference type="NCBI Taxonomy" id="1481888"/>
    <lineage>
        <taxon>Eukaryota</taxon>
        <taxon>Sar</taxon>
        <taxon>Alveolata</taxon>
        <taxon>Ciliophora</taxon>
        <taxon>Postciliodesmatophora</taxon>
        <taxon>Heterotrichea</taxon>
        <taxon>Heterotrichida</taxon>
        <taxon>Blepharismidae</taxon>
        <taxon>Blepharisma</taxon>
    </lineage>
</organism>
<dbReference type="Gene3D" id="2.60.40.3120">
    <property type="match status" value="1"/>
</dbReference>
<evidence type="ECO:0000256" key="4">
    <source>
        <dbReference type="SAM" id="MobiDB-lite"/>
    </source>
</evidence>
<accession>A0AAU9JS82</accession>
<dbReference type="InterPro" id="IPR040626">
    <property type="entry name" value="Pepdidase_M14_N"/>
</dbReference>
<comment type="similarity">
    <text evidence="2 3">Belongs to the peptidase M14 family.</text>
</comment>
<feature type="domain" description="Peptidase M14" evidence="5">
    <location>
        <begin position="257"/>
        <end position="524"/>
    </location>
</feature>
<dbReference type="PANTHER" id="PTHR12756">
    <property type="entry name" value="CYTOSOLIC CARBOXYPEPTIDASE"/>
    <property type="match status" value="1"/>
</dbReference>
<protein>
    <recommendedName>
        <fullName evidence="5">Peptidase M14 domain-containing protein</fullName>
    </recommendedName>
</protein>
<feature type="region of interest" description="Disordered" evidence="4">
    <location>
        <begin position="694"/>
        <end position="718"/>
    </location>
</feature>
<dbReference type="PANTHER" id="PTHR12756:SF11">
    <property type="entry name" value="CYTOSOLIC CARBOXYPEPTIDASE 1"/>
    <property type="match status" value="1"/>
</dbReference>
<evidence type="ECO:0000256" key="3">
    <source>
        <dbReference type="PROSITE-ProRule" id="PRU01379"/>
    </source>
</evidence>
<name>A0AAU9JS82_9CILI</name>
<proteinExistence type="inferred from homology"/>
<evidence type="ECO:0000256" key="2">
    <source>
        <dbReference type="ARBA" id="ARBA00005988"/>
    </source>
</evidence>
<gene>
    <name evidence="6" type="ORF">BSTOLATCC_MIC48046</name>
</gene>
<dbReference type="PROSITE" id="PS52035">
    <property type="entry name" value="PEPTIDASE_M14"/>
    <property type="match status" value="1"/>
</dbReference>
<dbReference type="Gene3D" id="3.40.630.10">
    <property type="entry name" value="Zn peptidases"/>
    <property type="match status" value="1"/>
</dbReference>
<comment type="cofactor">
    <cofactor evidence="1">
        <name>Zn(2+)</name>
        <dbReference type="ChEBI" id="CHEBI:29105"/>
    </cofactor>
</comment>